<evidence type="ECO:0000313" key="4">
    <source>
        <dbReference type="Proteomes" id="UP001329825"/>
    </source>
</evidence>
<gene>
    <name evidence="3" type="ORF">IL334_004489</name>
</gene>
<proteinExistence type="predicted"/>
<dbReference type="GeneID" id="87956620"/>
<accession>A0ABZ1D1Q3</accession>
<evidence type="ECO:0008006" key="5">
    <source>
        <dbReference type="Google" id="ProtNLM"/>
    </source>
</evidence>
<evidence type="ECO:0000256" key="2">
    <source>
        <dbReference type="SAM" id="MobiDB-lite"/>
    </source>
</evidence>
<dbReference type="RefSeq" id="XP_062792257.1">
    <property type="nucleotide sequence ID" value="XM_062936206.1"/>
</dbReference>
<sequence>MTELSSSSDAESSRASCSSRPHTPDAEDVSTYEGLMFSLFPPSSLPPSAVSESPQADCARNGAIDLDDIENDGDIMENGLKRAMTKAEKQNAKKRRRKERERIAREAAEINDRNSELPIGTEVKDSTVPFRLFSACPIRPIMLIPQSDGYTCPINPRHLPLKSEILSHIRRIASQSGTDMGRLSDSSNSCLPSTSLVPRKLQKERTRNLASEIPTIFVATTLRFTKTAQYFTAITENKQKSKQVGVPTISLARCIDTDYGKLQAKSKTRRGKKRQSHTIPSRFWAPPPGLGGKARGYAWGYRDSMEGRREEGAWNGYVRSKDR</sequence>
<protein>
    <recommendedName>
        <fullName evidence="5">Vps72/YL1 C-terminal domain-containing protein</fullName>
    </recommendedName>
</protein>
<feature type="region of interest" description="Disordered" evidence="2">
    <location>
        <begin position="1"/>
        <end position="30"/>
    </location>
</feature>
<dbReference type="EMBL" id="CP141885">
    <property type="protein sequence ID" value="WRT67517.1"/>
    <property type="molecule type" value="Genomic_DNA"/>
</dbReference>
<feature type="compositionally biased region" description="Low complexity" evidence="2">
    <location>
        <begin position="1"/>
        <end position="20"/>
    </location>
</feature>
<keyword evidence="1" id="KW-0175">Coiled coil</keyword>
<feature type="coiled-coil region" evidence="1">
    <location>
        <begin position="77"/>
        <end position="113"/>
    </location>
</feature>
<name>A0ABZ1D1Q3_9TREE</name>
<organism evidence="3 4">
    <name type="scientific">Kwoniella shivajii</name>
    <dbReference type="NCBI Taxonomy" id="564305"/>
    <lineage>
        <taxon>Eukaryota</taxon>
        <taxon>Fungi</taxon>
        <taxon>Dikarya</taxon>
        <taxon>Basidiomycota</taxon>
        <taxon>Agaricomycotina</taxon>
        <taxon>Tremellomycetes</taxon>
        <taxon>Tremellales</taxon>
        <taxon>Cryptococcaceae</taxon>
        <taxon>Kwoniella</taxon>
    </lineage>
</organism>
<feature type="compositionally biased region" description="Basic residues" evidence="2">
    <location>
        <begin position="264"/>
        <end position="276"/>
    </location>
</feature>
<evidence type="ECO:0000313" key="3">
    <source>
        <dbReference type="EMBL" id="WRT67517.1"/>
    </source>
</evidence>
<dbReference type="Proteomes" id="UP001329825">
    <property type="component" value="Chromosome 5"/>
</dbReference>
<reference evidence="3 4" key="1">
    <citation type="submission" date="2024-01" db="EMBL/GenBank/DDBJ databases">
        <title>Comparative genomics of Cryptococcus and Kwoniella reveals pathogenesis evolution and contrasting modes of karyotype evolution via chromosome fusion or intercentromeric recombination.</title>
        <authorList>
            <person name="Coelho M.A."/>
            <person name="David-Palma M."/>
            <person name="Shea T."/>
            <person name="Bowers K."/>
            <person name="McGinley-Smith S."/>
            <person name="Mohammad A.W."/>
            <person name="Gnirke A."/>
            <person name="Yurkov A.M."/>
            <person name="Nowrousian M."/>
            <person name="Sun S."/>
            <person name="Cuomo C.A."/>
            <person name="Heitman J."/>
        </authorList>
    </citation>
    <scope>NUCLEOTIDE SEQUENCE [LARGE SCALE GENOMIC DNA]</scope>
    <source>
        <strain evidence="3">CBS 11374</strain>
    </source>
</reference>
<keyword evidence="4" id="KW-1185">Reference proteome</keyword>
<feature type="region of interest" description="Disordered" evidence="2">
    <location>
        <begin position="263"/>
        <end position="287"/>
    </location>
</feature>
<evidence type="ECO:0000256" key="1">
    <source>
        <dbReference type="SAM" id="Coils"/>
    </source>
</evidence>